<dbReference type="EMBL" id="JACSDY010000001">
    <property type="protein sequence ID" value="KAF7438066.1"/>
    <property type="molecule type" value="Genomic_DNA"/>
</dbReference>
<comment type="caution">
    <text evidence="2">The sequence shown here is derived from an EMBL/GenBank/DDBJ whole genome shotgun (WGS) entry which is preliminary data.</text>
</comment>
<keyword evidence="1" id="KW-0812">Transmembrane</keyword>
<keyword evidence="1" id="KW-0472">Membrane</keyword>
<proteinExistence type="predicted"/>
<keyword evidence="3" id="KW-1185">Reference proteome</keyword>
<protein>
    <submittedName>
        <fullName evidence="2">Uncharacterized protein</fullName>
    </submittedName>
</protein>
<evidence type="ECO:0000313" key="3">
    <source>
        <dbReference type="Proteomes" id="UP000600918"/>
    </source>
</evidence>
<feature type="transmembrane region" description="Helical" evidence="1">
    <location>
        <begin position="26"/>
        <end position="46"/>
    </location>
</feature>
<dbReference type="Proteomes" id="UP000600918">
    <property type="component" value="Unassembled WGS sequence"/>
</dbReference>
<sequence length="110" mass="12675">MRQTIKHEGYTFVPALAPRNRSSSSVVVVVVVVIIVLRRVVVGVVGSSVKKTHRPLDSSRLHVFGLWNAPKPGTYLHERLIIIPVLDFLLIHHYHQQQEQQQQQRQQQQQ</sequence>
<accession>A0A834UFU7</accession>
<gene>
    <name evidence="2" type="ORF">H0235_000457</name>
</gene>
<evidence type="ECO:0000256" key="1">
    <source>
        <dbReference type="SAM" id="Phobius"/>
    </source>
</evidence>
<keyword evidence="1" id="KW-1133">Transmembrane helix</keyword>
<organism evidence="2 3">
    <name type="scientific">Vespula pensylvanica</name>
    <name type="common">Western yellow jacket</name>
    <name type="synonym">Wasp</name>
    <dbReference type="NCBI Taxonomy" id="30213"/>
    <lineage>
        <taxon>Eukaryota</taxon>
        <taxon>Metazoa</taxon>
        <taxon>Ecdysozoa</taxon>
        <taxon>Arthropoda</taxon>
        <taxon>Hexapoda</taxon>
        <taxon>Insecta</taxon>
        <taxon>Pterygota</taxon>
        <taxon>Neoptera</taxon>
        <taxon>Endopterygota</taxon>
        <taxon>Hymenoptera</taxon>
        <taxon>Apocrita</taxon>
        <taxon>Aculeata</taxon>
        <taxon>Vespoidea</taxon>
        <taxon>Vespidae</taxon>
        <taxon>Vespinae</taxon>
        <taxon>Vespula</taxon>
    </lineage>
</organism>
<name>A0A834UFU7_VESPE</name>
<dbReference type="AlphaFoldDB" id="A0A834UFU7"/>
<evidence type="ECO:0000313" key="2">
    <source>
        <dbReference type="EMBL" id="KAF7438066.1"/>
    </source>
</evidence>
<reference evidence="2" key="1">
    <citation type="journal article" date="2020" name="G3 (Bethesda)">
        <title>High-Quality Assemblies for Three Invasive Social Wasps from the &lt;i&gt;Vespula&lt;/i&gt; Genus.</title>
        <authorList>
            <person name="Harrop T.W.R."/>
            <person name="Guhlin J."/>
            <person name="McLaughlin G.M."/>
            <person name="Permina E."/>
            <person name="Stockwell P."/>
            <person name="Gilligan J."/>
            <person name="Le Lec M.F."/>
            <person name="Gruber M.A.M."/>
            <person name="Quinn O."/>
            <person name="Lovegrove M."/>
            <person name="Duncan E.J."/>
            <person name="Remnant E.J."/>
            <person name="Van Eeckhoven J."/>
            <person name="Graham B."/>
            <person name="Knapp R.A."/>
            <person name="Langford K.W."/>
            <person name="Kronenberg Z."/>
            <person name="Press M.O."/>
            <person name="Eacker S.M."/>
            <person name="Wilson-Rankin E.E."/>
            <person name="Purcell J."/>
            <person name="Lester P.J."/>
            <person name="Dearden P.K."/>
        </authorList>
    </citation>
    <scope>NUCLEOTIDE SEQUENCE</scope>
    <source>
        <strain evidence="2">Volc-1</strain>
    </source>
</reference>